<accession>A0A2N9EN78</accession>
<dbReference type="EMBL" id="OIVN01000208">
    <property type="protein sequence ID" value="SPC76258.1"/>
    <property type="molecule type" value="Genomic_DNA"/>
</dbReference>
<comment type="similarity">
    <text evidence="3">Belongs to the RLP family.</text>
</comment>
<keyword evidence="7" id="KW-0677">Repeat</keyword>
<keyword evidence="9" id="KW-0472">Membrane</keyword>
<dbReference type="InterPro" id="IPR057013">
    <property type="entry name" value="LRR_ComC"/>
</dbReference>
<keyword evidence="8" id="KW-1133">Transmembrane helix</keyword>
<feature type="region of interest" description="Disordered" evidence="12">
    <location>
        <begin position="463"/>
        <end position="517"/>
    </location>
</feature>
<reference evidence="16" key="1">
    <citation type="submission" date="2018-02" db="EMBL/GenBank/DDBJ databases">
        <authorList>
            <person name="Cohen D.B."/>
            <person name="Kent A.D."/>
        </authorList>
    </citation>
    <scope>NUCLEOTIDE SEQUENCE</scope>
</reference>
<dbReference type="Gene3D" id="3.80.10.10">
    <property type="entry name" value="Ribonuclease Inhibitor"/>
    <property type="match status" value="2"/>
</dbReference>
<dbReference type="Pfam" id="PF08263">
    <property type="entry name" value="LRRNT_2"/>
    <property type="match status" value="1"/>
</dbReference>
<keyword evidence="10" id="KW-0675">Receptor</keyword>
<dbReference type="Pfam" id="PF13855">
    <property type="entry name" value="LRR_8"/>
    <property type="match status" value="1"/>
</dbReference>
<evidence type="ECO:0000256" key="13">
    <source>
        <dbReference type="SAM" id="SignalP"/>
    </source>
</evidence>
<evidence type="ECO:0000256" key="12">
    <source>
        <dbReference type="SAM" id="MobiDB-lite"/>
    </source>
</evidence>
<dbReference type="InterPro" id="IPR001611">
    <property type="entry name" value="Leu-rich_rpt"/>
</dbReference>
<dbReference type="InterPro" id="IPR032675">
    <property type="entry name" value="LRR_dom_sf"/>
</dbReference>
<gene>
    <name evidence="16" type="ORF">FSB_LOCUS4140</name>
</gene>
<evidence type="ECO:0000256" key="5">
    <source>
        <dbReference type="ARBA" id="ARBA00022692"/>
    </source>
</evidence>
<evidence type="ECO:0000256" key="7">
    <source>
        <dbReference type="ARBA" id="ARBA00022737"/>
    </source>
</evidence>
<feature type="region of interest" description="Disordered" evidence="12">
    <location>
        <begin position="400"/>
        <end position="436"/>
    </location>
</feature>
<feature type="chain" id="PRO_5014744279" evidence="13">
    <location>
        <begin position="22"/>
        <end position="711"/>
    </location>
</feature>
<dbReference type="AlphaFoldDB" id="A0A2N9EN78"/>
<evidence type="ECO:0000256" key="6">
    <source>
        <dbReference type="ARBA" id="ARBA00022729"/>
    </source>
</evidence>
<keyword evidence="5" id="KW-0812">Transmembrane</keyword>
<evidence type="ECO:0000256" key="9">
    <source>
        <dbReference type="ARBA" id="ARBA00023136"/>
    </source>
</evidence>
<organism evidence="16">
    <name type="scientific">Fagus sylvatica</name>
    <name type="common">Beechnut</name>
    <dbReference type="NCBI Taxonomy" id="28930"/>
    <lineage>
        <taxon>Eukaryota</taxon>
        <taxon>Viridiplantae</taxon>
        <taxon>Streptophyta</taxon>
        <taxon>Embryophyta</taxon>
        <taxon>Tracheophyta</taxon>
        <taxon>Spermatophyta</taxon>
        <taxon>Magnoliopsida</taxon>
        <taxon>eudicotyledons</taxon>
        <taxon>Gunneridae</taxon>
        <taxon>Pentapetalae</taxon>
        <taxon>rosids</taxon>
        <taxon>fabids</taxon>
        <taxon>Fagales</taxon>
        <taxon>Fagaceae</taxon>
        <taxon>Fagus</taxon>
    </lineage>
</organism>
<protein>
    <submittedName>
        <fullName evidence="16">Uncharacterized protein</fullName>
    </submittedName>
</protein>
<dbReference type="FunFam" id="3.80.10.10:FF:000275">
    <property type="entry name" value="Leucine-rich repeat receptor-like protein kinase"/>
    <property type="match status" value="1"/>
</dbReference>
<evidence type="ECO:0000259" key="14">
    <source>
        <dbReference type="Pfam" id="PF08263"/>
    </source>
</evidence>
<evidence type="ECO:0000256" key="10">
    <source>
        <dbReference type="ARBA" id="ARBA00023170"/>
    </source>
</evidence>
<evidence type="ECO:0000256" key="2">
    <source>
        <dbReference type="ARBA" id="ARBA00004479"/>
    </source>
</evidence>
<dbReference type="Pfam" id="PF00560">
    <property type="entry name" value="LRR_1"/>
    <property type="match status" value="2"/>
</dbReference>
<dbReference type="Pfam" id="PF24141">
    <property type="entry name" value="LRR_ComC"/>
    <property type="match status" value="1"/>
</dbReference>
<dbReference type="InterPro" id="IPR027417">
    <property type="entry name" value="P-loop_NTPase"/>
</dbReference>
<keyword evidence="4" id="KW-0433">Leucine-rich repeat</keyword>
<keyword evidence="11" id="KW-0325">Glycoprotein</keyword>
<evidence type="ECO:0000256" key="8">
    <source>
        <dbReference type="ARBA" id="ARBA00022989"/>
    </source>
</evidence>
<evidence type="ECO:0000256" key="1">
    <source>
        <dbReference type="ARBA" id="ARBA00004162"/>
    </source>
</evidence>
<dbReference type="InterPro" id="IPR013210">
    <property type="entry name" value="LRR_N_plant-typ"/>
</dbReference>
<evidence type="ECO:0000256" key="4">
    <source>
        <dbReference type="ARBA" id="ARBA00022614"/>
    </source>
</evidence>
<dbReference type="PANTHER" id="PTHR27000:SF809">
    <property type="entry name" value="OS05G0170300 PROTEIN"/>
    <property type="match status" value="1"/>
</dbReference>
<evidence type="ECO:0000256" key="3">
    <source>
        <dbReference type="ARBA" id="ARBA00009592"/>
    </source>
</evidence>
<feature type="domain" description="Leucine-rich repeat-containing N-terminal plant-type" evidence="14">
    <location>
        <begin position="29"/>
        <end position="68"/>
    </location>
</feature>
<evidence type="ECO:0000259" key="15">
    <source>
        <dbReference type="Pfam" id="PF24141"/>
    </source>
</evidence>
<keyword evidence="6 13" id="KW-0732">Signal</keyword>
<evidence type="ECO:0000256" key="11">
    <source>
        <dbReference type="ARBA" id="ARBA00023180"/>
    </source>
</evidence>
<evidence type="ECO:0000313" key="16">
    <source>
        <dbReference type="EMBL" id="SPC76258.1"/>
    </source>
</evidence>
<feature type="domain" description="EGF-like" evidence="15">
    <location>
        <begin position="189"/>
        <end position="287"/>
    </location>
</feature>
<dbReference type="GO" id="GO:0005886">
    <property type="term" value="C:plasma membrane"/>
    <property type="evidence" value="ECO:0007669"/>
    <property type="project" value="UniProtKB-SubCell"/>
</dbReference>
<dbReference type="SUPFAM" id="SSF52540">
    <property type="entry name" value="P-loop containing nucleoside triphosphate hydrolases"/>
    <property type="match status" value="1"/>
</dbReference>
<dbReference type="PANTHER" id="PTHR27000">
    <property type="entry name" value="LEUCINE-RICH REPEAT RECEPTOR-LIKE PROTEIN KINASE FAMILY PROTEIN-RELATED"/>
    <property type="match status" value="1"/>
</dbReference>
<sequence>MKFHVVLLFAVHLLLFQPTISIVSAPTNETDRLALLKFKESVSHDPYNLLSSWNASSFHYCNWLEITCGRGHERVTALDLHGCNLRGSISPYIGNLTSQVVNLGNNFYGGIPQEVGHLFRLQHLHFSTNTLRGEIPTSVTNCLELRSMDMVSNEVIGNIPKQLGPLQKLELMNLKRNNLTGAIPPSLGNLSSLIIFQVGENNLVGNIPESIGHLKRLSVFSISVNKLSGMIPSSLYNVSSLNAFSVSANQLKGSLPTNIGFTLPHLELLYFGGNNFSGSIPVSFCNASQLQIIYLTQNMFSGSVPTDLGNLFDLQMLGKLFMQGNSFGGTIPSMALLKGLQYLDVSRNNLSGLIPEGLEKLPILQNLNVSRNNLSGLIPEGLEKLPILQNLNLSFNDIEGEREKRHTSSSSSGAHPRLHDTHLKPKRHTSSSGSSQLAHLLQRAMDLVHDIIEVGEAVLESGDGMVVDDRRPPHEGQRSPQWAEINPTSETHGSQKKRNQTKEARLLPGGDRSIDPRVAEMRPMRGGGLLPALAEYATIDDYEKTSSIKVDGEGLDIAKLRISQEIVSAFSKRGITKLFPIQAVLEPAMQGCDIIDRAITGTGKTLAFGISFKIKSFNSMLNMAPVLTSGQHFLHSWRHLLGLHQSELTIALHVNRPTSLFLLSELLLASKLLKMKAQASFDLELVSALNMESKPEESRVDKVSNFKSGNV</sequence>
<name>A0A2N9EN78_FAGSY</name>
<proteinExistence type="inferred from homology"/>
<feature type="compositionally biased region" description="Basic and acidic residues" evidence="12">
    <location>
        <begin position="467"/>
        <end position="477"/>
    </location>
</feature>
<dbReference type="Gene3D" id="3.40.50.300">
    <property type="entry name" value="P-loop containing nucleotide triphosphate hydrolases"/>
    <property type="match status" value="1"/>
</dbReference>
<comment type="subcellular location">
    <subcellularLocation>
        <location evidence="1">Cell membrane</location>
        <topology evidence="1">Single-pass membrane protein</topology>
    </subcellularLocation>
    <subcellularLocation>
        <location evidence="2">Membrane</location>
        <topology evidence="2">Single-pass type I membrane protein</topology>
    </subcellularLocation>
</comment>
<dbReference type="InterPro" id="IPR003591">
    <property type="entry name" value="Leu-rich_rpt_typical-subtyp"/>
</dbReference>
<dbReference type="SUPFAM" id="SSF52058">
    <property type="entry name" value="L domain-like"/>
    <property type="match status" value="1"/>
</dbReference>
<dbReference type="FunFam" id="3.80.10.10:FF:000041">
    <property type="entry name" value="LRR receptor-like serine/threonine-protein kinase ERECTA"/>
    <property type="match status" value="2"/>
</dbReference>
<dbReference type="SMART" id="SM00369">
    <property type="entry name" value="LRR_TYP"/>
    <property type="match status" value="4"/>
</dbReference>
<feature type="signal peptide" evidence="13">
    <location>
        <begin position="1"/>
        <end position="21"/>
    </location>
</feature>